<dbReference type="Gramene" id="PNT66656">
    <property type="protein sequence ID" value="PNT66656"/>
    <property type="gene ID" value="BRADI_3g15175v3"/>
</dbReference>
<feature type="compositionally biased region" description="Basic and acidic residues" evidence="1">
    <location>
        <begin position="312"/>
        <end position="322"/>
    </location>
</feature>
<keyword evidence="4" id="KW-1185">Reference proteome</keyword>
<feature type="compositionally biased region" description="Basic and acidic residues" evidence="1">
    <location>
        <begin position="286"/>
        <end position="305"/>
    </location>
</feature>
<dbReference type="Proteomes" id="UP000008810">
    <property type="component" value="Chromosome 3"/>
</dbReference>
<reference evidence="2" key="2">
    <citation type="submission" date="2017-06" db="EMBL/GenBank/DDBJ databases">
        <title>WGS assembly of Brachypodium distachyon.</title>
        <authorList>
            <consortium name="The International Brachypodium Initiative"/>
            <person name="Lucas S."/>
            <person name="Harmon-Smith M."/>
            <person name="Lail K."/>
            <person name="Tice H."/>
            <person name="Grimwood J."/>
            <person name="Bruce D."/>
            <person name="Barry K."/>
            <person name="Shu S."/>
            <person name="Lindquist E."/>
            <person name="Wang M."/>
            <person name="Pitluck S."/>
            <person name="Vogel J.P."/>
            <person name="Garvin D.F."/>
            <person name="Mockler T.C."/>
            <person name="Schmutz J."/>
            <person name="Rokhsar D."/>
            <person name="Bevan M.W."/>
        </authorList>
    </citation>
    <scope>NUCLEOTIDE SEQUENCE</scope>
    <source>
        <strain evidence="2">Bd21</strain>
    </source>
</reference>
<evidence type="ECO:0000313" key="2">
    <source>
        <dbReference type="EMBL" id="PNT66656.1"/>
    </source>
</evidence>
<sequence length="461" mass="51111">MATQGFGAPGTRPEEDTCVIPFSYDIDRDMRKWETTAAIAWAINAPRRLDALDVDRAIRAEFRISHADIVVTPHHPKQFLVKFANKAHCDEVLARGRMTARGLTVRIRPYRPLEHAFAAAMAFKVHLCLEKVPAFAWTPRIVERVIGRRCSFDRLDRRSAFMEQTDTLDLWAWMTNPSLIPKRGSSYRVIIPLDTNEDYTAAPLDYNTSSGKPPLLKPRITTFTCVIGTIDGFPPPSAAAAPELRDDADSRAWRRRDRGNDHPRQPPRHREDDEDDRRGRRAPRRVSGERDSGENLLTSRRERTCSPRRRNGASDHHGRHRDLETCTGAGSPVGLHATNPELQELFVVQAKEIQAGLTAHALLLTNLQAERTDELRTLLDQARVYVSRATAAAMQLGLAPPPSTLTAPVSPMMPLANEAWSGPEMPAGDAADLPSAFAGLAVLPAPATFPSSTEVETPAVD</sequence>
<proteinExistence type="predicted"/>
<dbReference type="EnsemblPlants" id="PNT66656">
    <property type="protein sequence ID" value="PNT66656"/>
    <property type="gene ID" value="BRADI_3g15175v3"/>
</dbReference>
<accession>A0A2K2CXB3</accession>
<name>A0A2K2CXB3_BRADI</name>
<organism evidence="2">
    <name type="scientific">Brachypodium distachyon</name>
    <name type="common">Purple false brome</name>
    <name type="synonym">Trachynia distachya</name>
    <dbReference type="NCBI Taxonomy" id="15368"/>
    <lineage>
        <taxon>Eukaryota</taxon>
        <taxon>Viridiplantae</taxon>
        <taxon>Streptophyta</taxon>
        <taxon>Embryophyta</taxon>
        <taxon>Tracheophyta</taxon>
        <taxon>Spermatophyta</taxon>
        <taxon>Magnoliopsida</taxon>
        <taxon>Liliopsida</taxon>
        <taxon>Poales</taxon>
        <taxon>Poaceae</taxon>
        <taxon>BOP clade</taxon>
        <taxon>Pooideae</taxon>
        <taxon>Stipodae</taxon>
        <taxon>Brachypodieae</taxon>
        <taxon>Brachypodium</taxon>
    </lineage>
</organism>
<dbReference type="InParanoid" id="A0A2K2CXB3"/>
<dbReference type="InterPro" id="IPR053253">
    <property type="entry name" value="Sex_diff_modulator"/>
</dbReference>
<evidence type="ECO:0000313" key="4">
    <source>
        <dbReference type="Proteomes" id="UP000008810"/>
    </source>
</evidence>
<evidence type="ECO:0008006" key="5">
    <source>
        <dbReference type="Google" id="ProtNLM"/>
    </source>
</evidence>
<evidence type="ECO:0000256" key="1">
    <source>
        <dbReference type="SAM" id="MobiDB-lite"/>
    </source>
</evidence>
<dbReference type="PANTHER" id="PTHR33087">
    <property type="entry name" value="OS07G0539200 PROTEIN"/>
    <property type="match status" value="1"/>
</dbReference>
<dbReference type="PANTHER" id="PTHR33087:SF21">
    <property type="entry name" value="OS03G0782100 PROTEIN"/>
    <property type="match status" value="1"/>
</dbReference>
<dbReference type="STRING" id="15368.A0A2K2CXB3"/>
<feature type="compositionally biased region" description="Basic and acidic residues" evidence="1">
    <location>
        <begin position="243"/>
        <end position="271"/>
    </location>
</feature>
<feature type="region of interest" description="Disordered" evidence="1">
    <location>
        <begin position="234"/>
        <end position="322"/>
    </location>
</feature>
<evidence type="ECO:0000313" key="3">
    <source>
        <dbReference type="EnsemblPlants" id="PNT66656"/>
    </source>
</evidence>
<reference evidence="2 3" key="1">
    <citation type="journal article" date="2010" name="Nature">
        <title>Genome sequencing and analysis of the model grass Brachypodium distachyon.</title>
        <authorList>
            <consortium name="International Brachypodium Initiative"/>
        </authorList>
    </citation>
    <scope>NUCLEOTIDE SEQUENCE [LARGE SCALE GENOMIC DNA]</scope>
    <source>
        <strain evidence="2 3">Bd21</strain>
    </source>
</reference>
<dbReference type="EMBL" id="CM000882">
    <property type="protein sequence ID" value="PNT66656.1"/>
    <property type="molecule type" value="Genomic_DNA"/>
</dbReference>
<protein>
    <recommendedName>
        <fullName evidence="5">DUF4283 domain-containing protein</fullName>
    </recommendedName>
</protein>
<dbReference type="AlphaFoldDB" id="A0A2K2CXB3"/>
<dbReference type="FunCoup" id="A0A2K2CXB3">
    <property type="interactions" value="331"/>
</dbReference>
<dbReference type="OrthoDB" id="688827at2759"/>
<reference evidence="3" key="3">
    <citation type="submission" date="2018-08" db="UniProtKB">
        <authorList>
            <consortium name="EnsemblPlants"/>
        </authorList>
    </citation>
    <scope>IDENTIFICATION</scope>
    <source>
        <strain evidence="3">cv. Bd21</strain>
    </source>
</reference>
<gene>
    <name evidence="2" type="ORF">BRADI_3g15175v3</name>
</gene>